<feature type="transmembrane region" description="Helical" evidence="1">
    <location>
        <begin position="22"/>
        <end position="42"/>
    </location>
</feature>
<accession>A0AB40D501</accession>
<organism evidence="2 3">
    <name type="scientific">Dioscorea cayennensis subsp. rotundata</name>
    <name type="common">White Guinea yam</name>
    <name type="synonym">Dioscorea rotundata</name>
    <dbReference type="NCBI Taxonomy" id="55577"/>
    <lineage>
        <taxon>Eukaryota</taxon>
        <taxon>Viridiplantae</taxon>
        <taxon>Streptophyta</taxon>
        <taxon>Embryophyta</taxon>
        <taxon>Tracheophyta</taxon>
        <taxon>Spermatophyta</taxon>
        <taxon>Magnoliopsida</taxon>
        <taxon>Liliopsida</taxon>
        <taxon>Dioscoreales</taxon>
        <taxon>Dioscoreaceae</taxon>
        <taxon>Dioscorea</taxon>
    </lineage>
</organism>
<dbReference type="RefSeq" id="XP_039146503.1">
    <property type="nucleotide sequence ID" value="XM_039290569.1"/>
</dbReference>
<reference evidence="3" key="1">
    <citation type="submission" date="2025-08" db="UniProtKB">
        <authorList>
            <consortium name="RefSeq"/>
        </authorList>
    </citation>
    <scope>IDENTIFICATION</scope>
</reference>
<evidence type="ECO:0000313" key="3">
    <source>
        <dbReference type="RefSeq" id="XP_039146503.1"/>
    </source>
</evidence>
<keyword evidence="1" id="KW-1133">Transmembrane helix</keyword>
<sequence>MSGSPNPLPLFEPPSNPSLRTLIPSSTTAAALILVALFGRLLKPALIVILVSQSETLPEYLTDDEKVRTLVDHLTSNLDDIKALRSLLELKVKTNPLPDAIAIIDHLIALEFDDKDLPLLGSLEEAVLEKPDP</sequence>
<keyword evidence="1" id="KW-0812">Transmembrane</keyword>
<dbReference type="Proteomes" id="UP001515500">
    <property type="component" value="Chromosome 19"/>
</dbReference>
<evidence type="ECO:0000313" key="2">
    <source>
        <dbReference type="Proteomes" id="UP001515500"/>
    </source>
</evidence>
<dbReference type="GeneID" id="120283817"/>
<proteinExistence type="predicted"/>
<gene>
    <name evidence="3" type="primary">LOC120283817</name>
</gene>
<protein>
    <submittedName>
        <fullName evidence="3">Uncharacterized protein LOC120283817</fullName>
    </submittedName>
</protein>
<keyword evidence="2" id="KW-1185">Reference proteome</keyword>
<name>A0AB40D501_DIOCR</name>
<dbReference type="AlphaFoldDB" id="A0AB40D501"/>
<evidence type="ECO:0000256" key="1">
    <source>
        <dbReference type="SAM" id="Phobius"/>
    </source>
</evidence>
<keyword evidence="1" id="KW-0472">Membrane</keyword>